<name>A0A4Q9NKH4_9APHY</name>
<accession>A0A4Q9NKH4</accession>
<proteinExistence type="predicted"/>
<evidence type="ECO:0000313" key="1">
    <source>
        <dbReference type="EMBL" id="TBU55603.1"/>
    </source>
</evidence>
<gene>
    <name evidence="1" type="ORF">BD310DRAFT_933472</name>
</gene>
<dbReference type="Proteomes" id="UP000292082">
    <property type="component" value="Unassembled WGS sequence"/>
</dbReference>
<keyword evidence="2" id="KW-1185">Reference proteome</keyword>
<reference evidence="1 2" key="1">
    <citation type="submission" date="2019-01" db="EMBL/GenBank/DDBJ databases">
        <title>Draft genome sequences of three monokaryotic isolates of the white-rot basidiomycete fungus Dichomitus squalens.</title>
        <authorList>
            <consortium name="DOE Joint Genome Institute"/>
            <person name="Lopez S.C."/>
            <person name="Andreopoulos B."/>
            <person name="Pangilinan J."/>
            <person name="Lipzen A."/>
            <person name="Riley R."/>
            <person name="Ahrendt S."/>
            <person name="Ng V."/>
            <person name="Barry K."/>
            <person name="Daum C."/>
            <person name="Grigoriev I.V."/>
            <person name="Hilden K.S."/>
            <person name="Makela M.R."/>
            <person name="de Vries R.P."/>
        </authorList>
    </citation>
    <scope>NUCLEOTIDE SEQUENCE [LARGE SCALE GENOMIC DNA]</scope>
    <source>
        <strain evidence="1 2">CBS 464.89</strain>
    </source>
</reference>
<sequence length="297" mass="33867">MRPLTTTTFLEEEPMALPIFAPMSQRTPPKKPLDHFMPMYPPKDDTSNIYEFSPEELVDKALKTLQNAGIELIEWSSLLHRRMNVPVIIKNFSYLVPDDKLDAASKLLADGEGLPRSQPPPLLIRTGGDFYKKARMYRVTRYTSLALAQHLILYPASFASYAHSDLSPAPRMTSLTEPLCHTVLVPSRPAVYASILRTMKLYPRFDPVRITLQSDLSQLIDYDLYGLDCGYVDIDDDELCEELEVDRRVEDAMCLVEEWRRADALRDQEGWVGDALFKVVSGLWSVEDLPWSRPRGS</sequence>
<organism evidence="1 2">
    <name type="scientific">Dichomitus squalens</name>
    <dbReference type="NCBI Taxonomy" id="114155"/>
    <lineage>
        <taxon>Eukaryota</taxon>
        <taxon>Fungi</taxon>
        <taxon>Dikarya</taxon>
        <taxon>Basidiomycota</taxon>
        <taxon>Agaricomycotina</taxon>
        <taxon>Agaricomycetes</taxon>
        <taxon>Polyporales</taxon>
        <taxon>Polyporaceae</taxon>
        <taxon>Dichomitus</taxon>
    </lineage>
</organism>
<dbReference type="AlphaFoldDB" id="A0A4Q9NKH4"/>
<protein>
    <submittedName>
        <fullName evidence="1">Uncharacterized protein</fullName>
    </submittedName>
</protein>
<evidence type="ECO:0000313" key="2">
    <source>
        <dbReference type="Proteomes" id="UP000292082"/>
    </source>
</evidence>
<dbReference type="EMBL" id="ML145166">
    <property type="protein sequence ID" value="TBU55603.1"/>
    <property type="molecule type" value="Genomic_DNA"/>
</dbReference>